<dbReference type="InterPro" id="IPR036264">
    <property type="entry name" value="Bact_exopeptidase_dim_dom"/>
</dbReference>
<dbReference type="InterPro" id="IPR002933">
    <property type="entry name" value="Peptidase_M20"/>
</dbReference>
<dbReference type="RefSeq" id="WP_214544752.1">
    <property type="nucleotide sequence ID" value="NZ_JAHEWS010000015.1"/>
</dbReference>
<dbReference type="SUPFAM" id="SSF53187">
    <property type="entry name" value="Zn-dependent exopeptidases"/>
    <property type="match status" value="1"/>
</dbReference>
<dbReference type="PANTHER" id="PTHR11014">
    <property type="entry name" value="PEPTIDASE M20 FAMILY MEMBER"/>
    <property type="match status" value="1"/>
</dbReference>
<evidence type="ECO:0000313" key="2">
    <source>
        <dbReference type="EMBL" id="MBT1588321.1"/>
    </source>
</evidence>
<comment type="caution">
    <text evidence="2">The sequence shown here is derived from an EMBL/GenBank/DDBJ whole genome shotgun (WGS) entry which is preliminary data.</text>
</comment>
<dbReference type="SUPFAM" id="SSF55031">
    <property type="entry name" value="Bacterial exopeptidase dimerisation domain"/>
    <property type="match status" value="1"/>
</dbReference>
<evidence type="ECO:0000313" key="3">
    <source>
        <dbReference type="Proteomes" id="UP001519641"/>
    </source>
</evidence>
<evidence type="ECO:0000256" key="1">
    <source>
        <dbReference type="SAM" id="MobiDB-lite"/>
    </source>
</evidence>
<organism evidence="2 3">
    <name type="scientific">Curtobacterium aurantiacum</name>
    <dbReference type="NCBI Taxonomy" id="3236919"/>
    <lineage>
        <taxon>Bacteria</taxon>
        <taxon>Bacillati</taxon>
        <taxon>Actinomycetota</taxon>
        <taxon>Actinomycetes</taxon>
        <taxon>Micrococcales</taxon>
        <taxon>Microbacteriaceae</taxon>
        <taxon>Curtobacterium</taxon>
    </lineage>
</organism>
<keyword evidence="3" id="KW-1185">Reference proteome</keyword>
<dbReference type="PANTHER" id="PTHR11014:SF63">
    <property type="entry name" value="METALLOPEPTIDASE, PUTATIVE (AFU_ORTHOLOGUE AFUA_6G09600)-RELATED"/>
    <property type="match status" value="1"/>
</dbReference>
<protein>
    <submittedName>
        <fullName evidence="2">M20/M25/M40 family metallo-hydrolase</fullName>
    </submittedName>
</protein>
<dbReference type="Pfam" id="PF01546">
    <property type="entry name" value="Peptidase_M20"/>
    <property type="match status" value="1"/>
</dbReference>
<dbReference type="Proteomes" id="UP001519641">
    <property type="component" value="Unassembled WGS sequence"/>
</dbReference>
<dbReference type="EMBL" id="JAHEWS010000015">
    <property type="protein sequence ID" value="MBT1588321.1"/>
    <property type="molecule type" value="Genomic_DNA"/>
</dbReference>
<accession>A0ABS5VHF7</accession>
<dbReference type="Gene3D" id="3.40.630.10">
    <property type="entry name" value="Zn peptidases"/>
    <property type="match status" value="1"/>
</dbReference>
<dbReference type="Gene3D" id="3.30.70.360">
    <property type="match status" value="1"/>
</dbReference>
<feature type="region of interest" description="Disordered" evidence="1">
    <location>
        <begin position="385"/>
        <end position="408"/>
    </location>
</feature>
<dbReference type="InterPro" id="IPR017439">
    <property type="entry name" value="Amidohydrolase"/>
</dbReference>
<proteinExistence type="predicted"/>
<gene>
    <name evidence="2" type="ORF">KK097_10895</name>
</gene>
<sequence length="408" mass="41639">MKPVPRGLNVAREAFTRLHACPEPAGHETVSSAVVADLCQGIGATVTTGVGGHGVIARIGSGEPVVAFRAELDALATSNGAEHLCGHDLHAAALVGALAALQAGEAPWTGSVLAIFQPAEETGTGAAAMVASGIDRLVPTPTVLLAQHSSPLPHDVVAFRPGPVTSWSETASIELTARGGHPGLAGSERHALTVAFSRLVYGVAPTIGQVTQARLGGAAWNALPNSAAVTVDLRAPDEASLSARRQALGRVLDQVGVDGVELSTAATRAFAGVSNDPDAAALLYRTFAQRGRTAVLMPGPSGTSDDVGGLAAAFSAPLVYWFWGTSGSSQMPASDHAALAAGRAPVTVPANHSPLFSASARSLDSGLLNLLIALSAWSSPRSTWSERQIEGPARARSSPVRTTEGERR</sequence>
<name>A0ABS5VHF7_9MICO</name>
<reference evidence="2 3" key="1">
    <citation type="submission" date="2021-05" db="EMBL/GenBank/DDBJ databases">
        <title>Whole genome sequence of Curtobacterium flaccumfaciens pv. flaccumfaciens strain CFBP 8819.</title>
        <authorList>
            <person name="Osdaghi E."/>
            <person name="Taghouti G."/>
            <person name="Portier P."/>
            <person name="Fazliarab A."/>
            <person name="Taghavi S.M."/>
            <person name="Briand M."/>
            <person name="Le-Saux M."/>
            <person name="Jacques M.-A."/>
        </authorList>
    </citation>
    <scope>NUCLEOTIDE SEQUENCE [LARGE SCALE GENOMIC DNA]</scope>
    <source>
        <strain evidence="2 3">CFBP 8819</strain>
    </source>
</reference>